<evidence type="ECO:0000259" key="2">
    <source>
        <dbReference type="Pfam" id="PF07859"/>
    </source>
</evidence>
<protein>
    <submittedName>
        <fullName evidence="3">2-hydroxyisoflavanone dehydratase-like</fullName>
    </submittedName>
</protein>
<sequence>MGSTSKEVIQVVLPHIRVYKDGSVERLADSPYVPSSPEDPETGVSSKDITISQNPLISARLFLPKLTQPNQKLPILVFIHGGAFCFESAFSSNQHRYMNSLVSQAQVVAVSVEYRLAPEHLLPVAYEDCWTALQWVASHANAIHEEPWLVEHGIFEKLHITGDSAGANIVHNILMRAGVEVLPGGVKTSKAVLTHPYFWSSKPVLAEPVDEHDKAAPHVLWNLVYPSAPSGVDNPLINPIVHGVQSLTGLGCDQMLVTVAECDELLRERGIWYFNAMKESGWKGEMELIEVEGVGHAFQILDRKTDKAKDFIKRLALFLQD</sequence>
<dbReference type="AlphaFoldDB" id="A0AAD7PHE6"/>
<dbReference type="PANTHER" id="PTHR23024:SF551">
    <property type="entry name" value="2-HYDROXYISOFLAVANONE DEHYDRATASE-LIKE"/>
    <property type="match status" value="1"/>
</dbReference>
<dbReference type="GO" id="GO:0016787">
    <property type="term" value="F:hydrolase activity"/>
    <property type="evidence" value="ECO:0007669"/>
    <property type="project" value="InterPro"/>
</dbReference>
<dbReference type="PANTHER" id="PTHR23024">
    <property type="entry name" value="ARYLACETAMIDE DEACETYLASE"/>
    <property type="match status" value="1"/>
</dbReference>
<organism evidence="3 4">
    <name type="scientific">Quillaja saponaria</name>
    <name type="common">Soap bark tree</name>
    <dbReference type="NCBI Taxonomy" id="32244"/>
    <lineage>
        <taxon>Eukaryota</taxon>
        <taxon>Viridiplantae</taxon>
        <taxon>Streptophyta</taxon>
        <taxon>Embryophyta</taxon>
        <taxon>Tracheophyta</taxon>
        <taxon>Spermatophyta</taxon>
        <taxon>Magnoliopsida</taxon>
        <taxon>eudicotyledons</taxon>
        <taxon>Gunneridae</taxon>
        <taxon>Pentapetalae</taxon>
        <taxon>rosids</taxon>
        <taxon>fabids</taxon>
        <taxon>Fabales</taxon>
        <taxon>Quillajaceae</taxon>
        <taxon>Quillaja</taxon>
    </lineage>
</organism>
<dbReference type="KEGG" id="qsa:O6P43_021593"/>
<proteinExistence type="inferred from homology"/>
<evidence type="ECO:0000313" key="3">
    <source>
        <dbReference type="EMBL" id="KAJ7954915.1"/>
    </source>
</evidence>
<dbReference type="Proteomes" id="UP001163823">
    <property type="component" value="Chromosome 9"/>
</dbReference>
<dbReference type="Pfam" id="PF07859">
    <property type="entry name" value="Abhydrolase_3"/>
    <property type="match status" value="1"/>
</dbReference>
<dbReference type="Gene3D" id="3.40.50.1820">
    <property type="entry name" value="alpha/beta hydrolase"/>
    <property type="match status" value="1"/>
</dbReference>
<dbReference type="EMBL" id="JARAOO010000009">
    <property type="protein sequence ID" value="KAJ7954915.1"/>
    <property type="molecule type" value="Genomic_DNA"/>
</dbReference>
<evidence type="ECO:0000256" key="1">
    <source>
        <dbReference type="ARBA" id="ARBA00010515"/>
    </source>
</evidence>
<keyword evidence="4" id="KW-1185">Reference proteome</keyword>
<feature type="domain" description="Alpha/beta hydrolase fold-3" evidence="2">
    <location>
        <begin position="76"/>
        <end position="299"/>
    </location>
</feature>
<name>A0AAD7PHE6_QUISA</name>
<accession>A0AAD7PHE6</accession>
<reference evidence="3" key="1">
    <citation type="journal article" date="2023" name="Science">
        <title>Elucidation of the pathway for biosynthesis of saponin adjuvants from the soapbark tree.</title>
        <authorList>
            <person name="Reed J."/>
            <person name="Orme A."/>
            <person name="El-Demerdash A."/>
            <person name="Owen C."/>
            <person name="Martin L.B.B."/>
            <person name="Misra R.C."/>
            <person name="Kikuchi S."/>
            <person name="Rejzek M."/>
            <person name="Martin A.C."/>
            <person name="Harkess A."/>
            <person name="Leebens-Mack J."/>
            <person name="Louveau T."/>
            <person name="Stephenson M.J."/>
            <person name="Osbourn A."/>
        </authorList>
    </citation>
    <scope>NUCLEOTIDE SEQUENCE</scope>
    <source>
        <strain evidence="3">S10</strain>
    </source>
</reference>
<gene>
    <name evidence="3" type="ORF">O6P43_021593</name>
</gene>
<comment type="similarity">
    <text evidence="1">Belongs to the 'GDXG' lipolytic enzyme family.</text>
</comment>
<evidence type="ECO:0000313" key="4">
    <source>
        <dbReference type="Proteomes" id="UP001163823"/>
    </source>
</evidence>
<dbReference type="SUPFAM" id="SSF53474">
    <property type="entry name" value="alpha/beta-Hydrolases"/>
    <property type="match status" value="1"/>
</dbReference>
<dbReference type="InterPro" id="IPR013094">
    <property type="entry name" value="AB_hydrolase_3"/>
</dbReference>
<dbReference type="InterPro" id="IPR029058">
    <property type="entry name" value="AB_hydrolase_fold"/>
</dbReference>
<comment type="caution">
    <text evidence="3">The sequence shown here is derived from an EMBL/GenBank/DDBJ whole genome shotgun (WGS) entry which is preliminary data.</text>
</comment>
<dbReference type="InterPro" id="IPR050466">
    <property type="entry name" value="Carboxylest/Gibb_receptor"/>
</dbReference>